<dbReference type="RefSeq" id="WP_393174280.1">
    <property type="nucleotide sequence ID" value="NZ_JBICRM010000036.1"/>
</dbReference>
<organism evidence="2 3">
    <name type="scientific">Nonomuraea marmarensis</name>
    <dbReference type="NCBI Taxonomy" id="3351344"/>
    <lineage>
        <taxon>Bacteria</taxon>
        <taxon>Bacillati</taxon>
        <taxon>Actinomycetota</taxon>
        <taxon>Actinomycetes</taxon>
        <taxon>Streptosporangiales</taxon>
        <taxon>Streptosporangiaceae</taxon>
        <taxon>Nonomuraea</taxon>
    </lineage>
</organism>
<sequence>MGLNAGLVPPRVDASVEAGLLELVAHASREGGWSTRRSAALLGLDHVRVLRWQARAVIGRLNAAKPRRRTAPVGGEPAPFPTG</sequence>
<evidence type="ECO:0000313" key="3">
    <source>
        <dbReference type="Proteomes" id="UP001603978"/>
    </source>
</evidence>
<dbReference type="Proteomes" id="UP001603978">
    <property type="component" value="Unassembled WGS sequence"/>
</dbReference>
<protein>
    <recommendedName>
        <fullName evidence="4">Homeodomain-like domain-containing protein</fullName>
    </recommendedName>
</protein>
<feature type="region of interest" description="Disordered" evidence="1">
    <location>
        <begin position="63"/>
        <end position="83"/>
    </location>
</feature>
<name>A0ABW7ATU1_9ACTN</name>
<proteinExistence type="predicted"/>
<gene>
    <name evidence="2" type="ORF">ACFLIM_40445</name>
</gene>
<dbReference type="EMBL" id="JBICRM010000036">
    <property type="protein sequence ID" value="MFG1709478.1"/>
    <property type="molecule type" value="Genomic_DNA"/>
</dbReference>
<keyword evidence="3" id="KW-1185">Reference proteome</keyword>
<evidence type="ECO:0000256" key="1">
    <source>
        <dbReference type="SAM" id="MobiDB-lite"/>
    </source>
</evidence>
<evidence type="ECO:0000313" key="2">
    <source>
        <dbReference type="EMBL" id="MFG1709478.1"/>
    </source>
</evidence>
<comment type="caution">
    <text evidence="2">The sequence shown here is derived from an EMBL/GenBank/DDBJ whole genome shotgun (WGS) entry which is preliminary data.</text>
</comment>
<accession>A0ABW7ATU1</accession>
<evidence type="ECO:0008006" key="4">
    <source>
        <dbReference type="Google" id="ProtNLM"/>
    </source>
</evidence>
<reference evidence="2 3" key="1">
    <citation type="submission" date="2024-10" db="EMBL/GenBank/DDBJ databases">
        <authorList>
            <person name="Topkara A.R."/>
            <person name="Saygin H."/>
        </authorList>
    </citation>
    <scope>NUCLEOTIDE SEQUENCE [LARGE SCALE GENOMIC DNA]</scope>
    <source>
        <strain evidence="2 3">M3C6</strain>
    </source>
</reference>